<dbReference type="EMBL" id="CAUYUJ010000836">
    <property type="protein sequence ID" value="CAK0792774.1"/>
    <property type="molecule type" value="Genomic_DNA"/>
</dbReference>
<dbReference type="Proteomes" id="UP001189429">
    <property type="component" value="Unassembled WGS sequence"/>
</dbReference>
<name>A0ABN9PJQ4_9DINO</name>
<comment type="caution">
    <text evidence="1">The sequence shown here is derived from an EMBL/GenBank/DDBJ whole genome shotgun (WGS) entry which is preliminary data.</text>
</comment>
<accession>A0ABN9PJQ4</accession>
<gene>
    <name evidence="1" type="ORF">PCOR1329_LOCUS3258</name>
</gene>
<protein>
    <submittedName>
        <fullName evidence="1">Uncharacterized protein</fullName>
    </submittedName>
</protein>
<reference evidence="1" key="1">
    <citation type="submission" date="2023-10" db="EMBL/GenBank/DDBJ databases">
        <authorList>
            <person name="Chen Y."/>
            <person name="Shah S."/>
            <person name="Dougan E. K."/>
            <person name="Thang M."/>
            <person name="Chan C."/>
        </authorList>
    </citation>
    <scope>NUCLEOTIDE SEQUENCE [LARGE SCALE GENOMIC DNA]</scope>
</reference>
<proteinExistence type="predicted"/>
<evidence type="ECO:0000313" key="1">
    <source>
        <dbReference type="EMBL" id="CAK0792774.1"/>
    </source>
</evidence>
<organism evidence="1 2">
    <name type="scientific">Prorocentrum cordatum</name>
    <dbReference type="NCBI Taxonomy" id="2364126"/>
    <lineage>
        <taxon>Eukaryota</taxon>
        <taxon>Sar</taxon>
        <taxon>Alveolata</taxon>
        <taxon>Dinophyceae</taxon>
        <taxon>Prorocentrales</taxon>
        <taxon>Prorocentraceae</taxon>
        <taxon>Prorocentrum</taxon>
    </lineage>
</organism>
<sequence>MLARVELTPTPSPRLPSPCSPVAFPPLPSAFHVLLFSPFLLPCRSFFFPFSAGTPPPCSFLHLTCHSAALSWTSTRERLGCPSREDVDDPERVGIHETHLGFYYNKYYRKQLNPKYFGVSTNAELVKLAKDCCMIDGEVLASNLEDDKIDELDHFVKLTEENRRERQRRIDAGDETARLPFLDAVVACVESSVLGLREGCWEASGSRLPRAVFYFSPRVCSRGQQSDEEKVPVPLPFRRCSPFGSLGRPLSPRTSGEVRGVAVSVPFSFPKFGSNSWEL</sequence>
<keyword evidence="2" id="KW-1185">Reference proteome</keyword>
<evidence type="ECO:0000313" key="2">
    <source>
        <dbReference type="Proteomes" id="UP001189429"/>
    </source>
</evidence>